<dbReference type="Pfam" id="PF18939">
    <property type="entry name" value="DUF5686"/>
    <property type="match status" value="1"/>
</dbReference>
<dbReference type="GO" id="GO:0004180">
    <property type="term" value="F:carboxypeptidase activity"/>
    <property type="evidence" value="ECO:0007669"/>
    <property type="project" value="UniProtKB-KW"/>
</dbReference>
<dbReference type="Proteomes" id="UP000238034">
    <property type="component" value="Unassembled WGS sequence"/>
</dbReference>
<dbReference type="Pfam" id="PF13715">
    <property type="entry name" value="CarbopepD_reg_2"/>
    <property type="match status" value="1"/>
</dbReference>
<dbReference type="InterPro" id="IPR043741">
    <property type="entry name" value="DUF5686"/>
</dbReference>
<proteinExistence type="predicted"/>
<comment type="caution">
    <text evidence="1">The sequence shown here is derived from an EMBL/GenBank/DDBJ whole genome shotgun (WGS) entry which is preliminary data.</text>
</comment>
<evidence type="ECO:0000313" key="2">
    <source>
        <dbReference type="Proteomes" id="UP000238034"/>
    </source>
</evidence>
<keyword evidence="1" id="KW-0645">Protease</keyword>
<organism evidence="1 2">
    <name type="scientific">Arcticibacter pallidicorallinus</name>
    <dbReference type="NCBI Taxonomy" id="1259464"/>
    <lineage>
        <taxon>Bacteria</taxon>
        <taxon>Pseudomonadati</taxon>
        <taxon>Bacteroidota</taxon>
        <taxon>Sphingobacteriia</taxon>
        <taxon>Sphingobacteriales</taxon>
        <taxon>Sphingobacteriaceae</taxon>
        <taxon>Arcticibacter</taxon>
    </lineage>
</organism>
<keyword evidence="2" id="KW-1185">Reference proteome</keyword>
<dbReference type="InterPro" id="IPR008969">
    <property type="entry name" value="CarboxyPept-like_regulatory"/>
</dbReference>
<dbReference type="EMBL" id="PVTH01000002">
    <property type="protein sequence ID" value="PRY54474.1"/>
    <property type="molecule type" value="Genomic_DNA"/>
</dbReference>
<evidence type="ECO:0000313" key="1">
    <source>
        <dbReference type="EMBL" id="PRY54474.1"/>
    </source>
</evidence>
<name>A0A2T0U979_9SPHI</name>
<sequence length="853" mass="98483">MNLNIRSFQISFLILVLVLLGQVSFAQLTEVKGTVIDAKTKETLPFVSITVPGTKMGTTTDVDGNFSIKLNGNFQRIAVTYVGYISQTKAITPGVPQTVKVLLKADANVLSEVVVKSGRRQKYRNRDNPAVELIEKVIANKDKNRVEGYDFAEYEKYEKLTFALSDLSDKFKERKFFKNYQFLFQQQDSTAIGGESILPLYMEEKLSKNYYKKNPSRSKTKVLATKKVDFDPKYIDAQGVSAYMNRMYQDIDIYDNNIFVVSNQFLSPIAPSAPSFYLYFITDTVDRDNQKLIELSFAPRNKGDMLFQGKLYITQDGKYAVKNALISVHRNINLNFIRDFESNLDFDVDPQGRYYLSKTNLKINFGISKNKGTGVFGERTVSFKDYVLNTPIPDSVFEGSMEEVVQESPSNSEQFWQDKRHEQLAESEQGIYRNIDSLQNMKSFKRTAEIATLLLAGYKSLGPVEIGPANTFYSFNPVEGFRLRLGGRTTTELSKRYYFEGYGAYGFKDEKWKYFLSATYSLNNKSIYQFPQNYVRASFQRDTKIPGQELQFVQEDNFLLSFKRGENDKWLYNDIFKLDYVKEFENHLSYTVGFRKWNQKPAGALRFDTFENGTLRPLEDLNTSELMLELRWAPNEKFYQGKLYRVPVPGPEPVFTARYTAGIKGLFKGQYNYHNLLGNVSKRFYLSQLGYSDVTLEGGYIFGQVPFPLLAIHRANQTYAYQLNSYNLMNFLEFVSDHYASVNIDHNFNGFFLNKIPLIRKLKLREVVSFKGLYGGLREENDPYINQTLMAFPTTENAVRTTYTLEKQPYIEGSIGLSNIFKVLRIDLVKRFNYLDHPDVSEWGIRTRFKLDF</sequence>
<dbReference type="Gene3D" id="2.60.40.1120">
    <property type="entry name" value="Carboxypeptidase-like, regulatory domain"/>
    <property type="match status" value="1"/>
</dbReference>
<dbReference type="AlphaFoldDB" id="A0A2T0U979"/>
<dbReference type="SUPFAM" id="SSF49464">
    <property type="entry name" value="Carboxypeptidase regulatory domain-like"/>
    <property type="match status" value="1"/>
</dbReference>
<keyword evidence="1" id="KW-0378">Hydrolase</keyword>
<gene>
    <name evidence="1" type="ORF">B0I27_102241</name>
</gene>
<reference evidence="1 2" key="1">
    <citation type="submission" date="2018-03" db="EMBL/GenBank/DDBJ databases">
        <title>Genomic Encyclopedia of Type Strains, Phase III (KMG-III): the genomes of soil and plant-associated and newly described type strains.</title>
        <authorList>
            <person name="Whitman W."/>
        </authorList>
    </citation>
    <scope>NUCLEOTIDE SEQUENCE [LARGE SCALE GENOMIC DNA]</scope>
    <source>
        <strain evidence="1 2">CGMCC 1.9313</strain>
    </source>
</reference>
<protein>
    <submittedName>
        <fullName evidence="1">Carboxypeptidase-like protein</fullName>
    </submittedName>
</protein>
<keyword evidence="1" id="KW-0121">Carboxypeptidase</keyword>
<accession>A0A2T0U979</accession>